<dbReference type="RefSeq" id="WP_124938401.1">
    <property type="nucleotide sequence ID" value="NZ_RJVQ01000009.1"/>
</dbReference>
<comment type="caution">
    <text evidence="6">The sequence shown here is derived from an EMBL/GenBank/DDBJ whole genome shotgun (WGS) entry which is preliminary data.</text>
</comment>
<dbReference type="AlphaFoldDB" id="A0A3N9TCB8"/>
<dbReference type="GO" id="GO:1901605">
    <property type="term" value="P:alpha-amino acid metabolic process"/>
    <property type="evidence" value="ECO:0007669"/>
    <property type="project" value="TreeGrafter"/>
</dbReference>
<dbReference type="InterPro" id="IPR004839">
    <property type="entry name" value="Aminotransferase_I/II_large"/>
</dbReference>
<dbReference type="Pfam" id="PF00155">
    <property type="entry name" value="Aminotran_1_2"/>
    <property type="match status" value="1"/>
</dbReference>
<evidence type="ECO:0000259" key="5">
    <source>
        <dbReference type="Pfam" id="PF00155"/>
    </source>
</evidence>
<evidence type="ECO:0000313" key="6">
    <source>
        <dbReference type="EMBL" id="RQW61801.1"/>
    </source>
</evidence>
<dbReference type="GO" id="GO:0008483">
    <property type="term" value="F:transaminase activity"/>
    <property type="evidence" value="ECO:0007669"/>
    <property type="project" value="UniProtKB-KW"/>
</dbReference>
<proteinExistence type="predicted"/>
<evidence type="ECO:0000256" key="3">
    <source>
        <dbReference type="ARBA" id="ARBA00022679"/>
    </source>
</evidence>
<protein>
    <submittedName>
        <fullName evidence="6">PLP-dependent aminotransferase family protein</fullName>
    </submittedName>
</protein>
<dbReference type="Gene3D" id="3.40.640.10">
    <property type="entry name" value="Type I PLP-dependent aspartate aminotransferase-like (Major domain)"/>
    <property type="match status" value="1"/>
</dbReference>
<evidence type="ECO:0000256" key="2">
    <source>
        <dbReference type="ARBA" id="ARBA00022576"/>
    </source>
</evidence>
<evidence type="ECO:0000256" key="1">
    <source>
        <dbReference type="ARBA" id="ARBA00001933"/>
    </source>
</evidence>
<sequence length="388" mass="43003">MQVAHSLQSTPSSYIREILAAASSSDVISLAGGLPNKATFPMEIIELGLKEIRSNDSVFQYGNTAGYQPLLSYLARQYALPTSFKALITTGSQQGIDLVARAFINPGDNIVMEAPSYLGALQVFSLAQATIHTVEQTSSGPNIECLERCFRLHKPKLFYAVPDFHNPTGISWSLDIREKVASLCLCYNVTLIEDAPYRELTFEDNTLPMVSNYCPDNSIVLRSFSKIVSPGLRIGLATGHCALIEPMIKVKQAADLHSSLPIQQLFLSVISHPEFLPHLQRTRTLYSKKYQQMYSSLKHHLPDYCQINKTKGGMFIWITLPPCDTLALAKESLDNGVAIVPSCVFYPNNRDAQAGIRINFTNCEEHEVEIAAKRLSVVIESNFINTTV</sequence>
<gene>
    <name evidence="6" type="ORF">EES38_16970</name>
</gene>
<name>A0A3N9TCB8_9VIBR</name>
<dbReference type="InterPro" id="IPR050859">
    <property type="entry name" value="Class-I_PLP-dep_aminotransf"/>
</dbReference>
<dbReference type="EMBL" id="RJVQ01000009">
    <property type="protein sequence ID" value="RQW61801.1"/>
    <property type="molecule type" value="Genomic_DNA"/>
</dbReference>
<dbReference type="InterPro" id="IPR015424">
    <property type="entry name" value="PyrdxlP-dep_Trfase"/>
</dbReference>
<dbReference type="InterPro" id="IPR015421">
    <property type="entry name" value="PyrdxlP-dep_Trfase_major"/>
</dbReference>
<dbReference type="Gene3D" id="3.90.1150.10">
    <property type="entry name" value="Aspartate Aminotransferase, domain 1"/>
    <property type="match status" value="1"/>
</dbReference>
<dbReference type="PANTHER" id="PTHR42790">
    <property type="entry name" value="AMINOTRANSFERASE"/>
    <property type="match status" value="1"/>
</dbReference>
<dbReference type="CDD" id="cd00609">
    <property type="entry name" value="AAT_like"/>
    <property type="match status" value="1"/>
</dbReference>
<keyword evidence="3 6" id="KW-0808">Transferase</keyword>
<evidence type="ECO:0000256" key="4">
    <source>
        <dbReference type="ARBA" id="ARBA00022898"/>
    </source>
</evidence>
<keyword evidence="4" id="KW-0663">Pyridoxal phosphate</keyword>
<dbReference type="PANTHER" id="PTHR42790:SF19">
    <property type="entry name" value="KYNURENINE_ALPHA-AMINOADIPATE AMINOTRANSFERASE, MITOCHONDRIAL"/>
    <property type="match status" value="1"/>
</dbReference>
<dbReference type="InterPro" id="IPR015422">
    <property type="entry name" value="PyrdxlP-dep_Trfase_small"/>
</dbReference>
<dbReference type="OrthoDB" id="9808770at2"/>
<organism evidence="6 7">
    <name type="scientific">Vibrio viridaestus</name>
    <dbReference type="NCBI Taxonomy" id="2487322"/>
    <lineage>
        <taxon>Bacteria</taxon>
        <taxon>Pseudomonadati</taxon>
        <taxon>Pseudomonadota</taxon>
        <taxon>Gammaproteobacteria</taxon>
        <taxon>Vibrionales</taxon>
        <taxon>Vibrionaceae</taxon>
        <taxon>Vibrio</taxon>
    </lineage>
</organism>
<evidence type="ECO:0000313" key="7">
    <source>
        <dbReference type="Proteomes" id="UP000281112"/>
    </source>
</evidence>
<dbReference type="SUPFAM" id="SSF53383">
    <property type="entry name" value="PLP-dependent transferases"/>
    <property type="match status" value="1"/>
</dbReference>
<dbReference type="GO" id="GO:0030170">
    <property type="term" value="F:pyridoxal phosphate binding"/>
    <property type="evidence" value="ECO:0007669"/>
    <property type="project" value="InterPro"/>
</dbReference>
<feature type="domain" description="Aminotransferase class I/classII large" evidence="5">
    <location>
        <begin position="44"/>
        <end position="375"/>
    </location>
</feature>
<keyword evidence="7" id="KW-1185">Reference proteome</keyword>
<keyword evidence="2 6" id="KW-0032">Aminotransferase</keyword>
<comment type="cofactor">
    <cofactor evidence="1">
        <name>pyridoxal 5'-phosphate</name>
        <dbReference type="ChEBI" id="CHEBI:597326"/>
    </cofactor>
</comment>
<accession>A0A3N9TCB8</accession>
<reference evidence="6 7" key="1">
    <citation type="submission" date="2018-11" db="EMBL/GenBank/DDBJ databases">
        <title>Vibrio LJC006 sp. nov., isolated from seawater during the bloom of the enteromorpha.</title>
        <authorList>
            <person name="Liang J."/>
        </authorList>
    </citation>
    <scope>NUCLEOTIDE SEQUENCE [LARGE SCALE GENOMIC DNA]</scope>
    <source>
        <strain evidence="6 7">LJC006</strain>
    </source>
</reference>
<dbReference type="Proteomes" id="UP000281112">
    <property type="component" value="Unassembled WGS sequence"/>
</dbReference>